<dbReference type="RefSeq" id="WP_091235046.1">
    <property type="nucleotide sequence ID" value="NZ_FMKA01000017.1"/>
</dbReference>
<dbReference type="SMART" id="SM00345">
    <property type="entry name" value="HTH_GNTR"/>
    <property type="match status" value="1"/>
</dbReference>
<dbReference type="PANTHER" id="PTHR43537:SF45">
    <property type="entry name" value="GNTR FAMILY REGULATORY PROTEIN"/>
    <property type="match status" value="1"/>
</dbReference>
<evidence type="ECO:0000256" key="3">
    <source>
        <dbReference type="ARBA" id="ARBA00023163"/>
    </source>
</evidence>
<accession>A0A1D3TVJ2</accession>
<dbReference type="PANTHER" id="PTHR43537">
    <property type="entry name" value="TRANSCRIPTIONAL REGULATOR, GNTR FAMILY"/>
    <property type="match status" value="1"/>
</dbReference>
<keyword evidence="3" id="KW-0804">Transcription</keyword>
<keyword evidence="6" id="KW-1185">Reference proteome</keyword>
<dbReference type="Gene3D" id="1.10.10.10">
    <property type="entry name" value="Winged helix-like DNA-binding domain superfamily/Winged helix DNA-binding domain"/>
    <property type="match status" value="1"/>
</dbReference>
<keyword evidence="1" id="KW-0805">Transcription regulation</keyword>
<dbReference type="Gene3D" id="1.20.120.530">
    <property type="entry name" value="GntR ligand-binding domain-like"/>
    <property type="match status" value="1"/>
</dbReference>
<dbReference type="InterPro" id="IPR000524">
    <property type="entry name" value="Tscrpt_reg_HTH_GntR"/>
</dbReference>
<dbReference type="SUPFAM" id="SSF48008">
    <property type="entry name" value="GntR ligand-binding domain-like"/>
    <property type="match status" value="1"/>
</dbReference>
<dbReference type="AlphaFoldDB" id="A0A1D3TVJ2"/>
<keyword evidence="2 5" id="KW-0238">DNA-binding</keyword>
<organism evidence="5 6">
    <name type="scientific">Anaerobium acetethylicum</name>
    <dbReference type="NCBI Taxonomy" id="1619234"/>
    <lineage>
        <taxon>Bacteria</taxon>
        <taxon>Bacillati</taxon>
        <taxon>Bacillota</taxon>
        <taxon>Clostridia</taxon>
        <taxon>Lachnospirales</taxon>
        <taxon>Lachnospiraceae</taxon>
        <taxon>Anaerobium</taxon>
    </lineage>
</organism>
<dbReference type="InterPro" id="IPR011711">
    <property type="entry name" value="GntR_C"/>
</dbReference>
<dbReference type="Pfam" id="PF00392">
    <property type="entry name" value="GntR"/>
    <property type="match status" value="1"/>
</dbReference>
<dbReference type="Proteomes" id="UP000199315">
    <property type="component" value="Unassembled WGS sequence"/>
</dbReference>
<dbReference type="CDD" id="cd07377">
    <property type="entry name" value="WHTH_GntR"/>
    <property type="match status" value="1"/>
</dbReference>
<feature type="domain" description="HTH gntR-type" evidence="4">
    <location>
        <begin position="10"/>
        <end position="77"/>
    </location>
</feature>
<sequence length="215" mass="24352">MLNLNKIQLLPAREQVSSTLRKAILARELQEGTIITLEEISNQLGVSITPVREAFQMLARDGLLKLRPNKGAIVLGMNEKSIREHYEARAILESAIAYKVCKSGADLTTMLEAYHNAKTALQENEYSEYSKYNQAFHLELWRAGGNDKITSMLSAMWSGLSMGSNIKEEEYAQISIKEHDGIVEALVARDAEKAKDLMYEHIMRSMENMLTHYKE</sequence>
<evidence type="ECO:0000313" key="6">
    <source>
        <dbReference type="Proteomes" id="UP000199315"/>
    </source>
</evidence>
<protein>
    <submittedName>
        <fullName evidence="5">DNA-binding transcriptional regulator, GntR family</fullName>
    </submittedName>
</protein>
<evidence type="ECO:0000313" key="5">
    <source>
        <dbReference type="EMBL" id="SCP98165.1"/>
    </source>
</evidence>
<dbReference type="InterPro" id="IPR036390">
    <property type="entry name" value="WH_DNA-bd_sf"/>
</dbReference>
<dbReference type="InterPro" id="IPR036388">
    <property type="entry name" value="WH-like_DNA-bd_sf"/>
</dbReference>
<dbReference type="SMART" id="SM00895">
    <property type="entry name" value="FCD"/>
    <property type="match status" value="1"/>
</dbReference>
<gene>
    <name evidence="5" type="ORF">SAMN05421730_101737</name>
</gene>
<dbReference type="PROSITE" id="PS50949">
    <property type="entry name" value="HTH_GNTR"/>
    <property type="match status" value="1"/>
</dbReference>
<dbReference type="STRING" id="1619234.SAMN05421730_101737"/>
<dbReference type="GO" id="GO:0003700">
    <property type="term" value="F:DNA-binding transcription factor activity"/>
    <property type="evidence" value="ECO:0007669"/>
    <property type="project" value="InterPro"/>
</dbReference>
<reference evidence="5 6" key="1">
    <citation type="submission" date="2016-09" db="EMBL/GenBank/DDBJ databases">
        <authorList>
            <person name="Capua I."/>
            <person name="De Benedictis P."/>
            <person name="Joannis T."/>
            <person name="Lombin L.H."/>
            <person name="Cattoli G."/>
        </authorList>
    </citation>
    <scope>NUCLEOTIDE SEQUENCE [LARGE SCALE GENOMIC DNA]</scope>
    <source>
        <strain evidence="5 6">GluBS11</strain>
    </source>
</reference>
<evidence type="ECO:0000256" key="2">
    <source>
        <dbReference type="ARBA" id="ARBA00023125"/>
    </source>
</evidence>
<evidence type="ECO:0000259" key="4">
    <source>
        <dbReference type="PROSITE" id="PS50949"/>
    </source>
</evidence>
<dbReference type="OrthoDB" id="154206at2"/>
<dbReference type="EMBL" id="FMKA01000017">
    <property type="protein sequence ID" value="SCP98165.1"/>
    <property type="molecule type" value="Genomic_DNA"/>
</dbReference>
<evidence type="ECO:0000256" key="1">
    <source>
        <dbReference type="ARBA" id="ARBA00023015"/>
    </source>
</evidence>
<dbReference type="Pfam" id="PF07729">
    <property type="entry name" value="FCD"/>
    <property type="match status" value="1"/>
</dbReference>
<name>A0A1D3TVJ2_9FIRM</name>
<dbReference type="GO" id="GO:0003677">
    <property type="term" value="F:DNA binding"/>
    <property type="evidence" value="ECO:0007669"/>
    <property type="project" value="UniProtKB-KW"/>
</dbReference>
<dbReference type="InterPro" id="IPR008920">
    <property type="entry name" value="TF_FadR/GntR_C"/>
</dbReference>
<dbReference type="SUPFAM" id="SSF46785">
    <property type="entry name" value="Winged helix' DNA-binding domain"/>
    <property type="match status" value="1"/>
</dbReference>
<proteinExistence type="predicted"/>